<feature type="transmembrane region" description="Helical" evidence="1">
    <location>
        <begin position="117"/>
        <end position="135"/>
    </location>
</feature>
<feature type="transmembrane region" description="Helical" evidence="1">
    <location>
        <begin position="6"/>
        <end position="26"/>
    </location>
</feature>
<sequence length="234" mass="26629">MDSSLGLINVAFFCLLLMQVLVRVLRKREMVVFWSLETINLVLIFSTMTWVLVAIITVSCFRNSTTRENKMWPLILTSWWVSSSILSLLSISVYLVTQLKILTLPDFLLDFVPQATINDFASLIPLWILLCFNVLPFNCGKKCCDLEHPLLESEGGNLSHGVDPYSSAGIWSKLTLLWLNPLFRKGQVQKLELHHIPSVPQSEKAETTSFLLEETSRKQKTEVSSMLKALFCFV</sequence>
<proteinExistence type="predicted"/>
<dbReference type="AlphaFoldDB" id="A0AA38ZDN2"/>
<feature type="transmembrane region" description="Helical" evidence="1">
    <location>
        <begin position="38"/>
        <end position="59"/>
    </location>
</feature>
<keyword evidence="1" id="KW-0812">Transmembrane</keyword>
<reference evidence="2 3" key="1">
    <citation type="journal article" date="2023" name="BMC Biotechnol.">
        <title>Vitis rotundifolia cv Carlos genome sequencing.</title>
        <authorList>
            <person name="Huff M."/>
            <person name="Hulse-Kemp A."/>
            <person name="Scheffler B."/>
            <person name="Youngblood R."/>
            <person name="Simpson S."/>
            <person name="Babiker E."/>
            <person name="Staton M."/>
        </authorList>
    </citation>
    <scope>NUCLEOTIDE SEQUENCE [LARGE SCALE GENOMIC DNA]</scope>
    <source>
        <tissue evidence="2">Leaf</tissue>
    </source>
</reference>
<evidence type="ECO:0000256" key="1">
    <source>
        <dbReference type="SAM" id="Phobius"/>
    </source>
</evidence>
<gene>
    <name evidence="2" type="ORF">PVL29_015713</name>
</gene>
<keyword evidence="1" id="KW-0472">Membrane</keyword>
<feature type="transmembrane region" description="Helical" evidence="1">
    <location>
        <begin position="71"/>
        <end position="96"/>
    </location>
</feature>
<accession>A0AA38ZDN2</accession>
<keyword evidence="1" id="KW-1133">Transmembrane helix</keyword>
<dbReference type="Proteomes" id="UP001168098">
    <property type="component" value="Unassembled WGS sequence"/>
</dbReference>
<dbReference type="EMBL" id="JARBHA010000012">
    <property type="protein sequence ID" value="KAJ9686972.1"/>
    <property type="molecule type" value="Genomic_DNA"/>
</dbReference>
<keyword evidence="3" id="KW-1185">Reference proteome</keyword>
<protein>
    <submittedName>
        <fullName evidence="2">Uncharacterized protein</fullName>
    </submittedName>
</protein>
<organism evidence="2 3">
    <name type="scientific">Vitis rotundifolia</name>
    <name type="common">Muscadine grape</name>
    <dbReference type="NCBI Taxonomy" id="103349"/>
    <lineage>
        <taxon>Eukaryota</taxon>
        <taxon>Viridiplantae</taxon>
        <taxon>Streptophyta</taxon>
        <taxon>Embryophyta</taxon>
        <taxon>Tracheophyta</taxon>
        <taxon>Spermatophyta</taxon>
        <taxon>Magnoliopsida</taxon>
        <taxon>eudicotyledons</taxon>
        <taxon>Gunneridae</taxon>
        <taxon>Pentapetalae</taxon>
        <taxon>rosids</taxon>
        <taxon>Vitales</taxon>
        <taxon>Vitaceae</taxon>
        <taxon>Viteae</taxon>
        <taxon>Vitis</taxon>
    </lineage>
</organism>
<comment type="caution">
    <text evidence="2">The sequence shown here is derived from an EMBL/GenBank/DDBJ whole genome shotgun (WGS) entry which is preliminary data.</text>
</comment>
<name>A0AA38ZDN2_VITRO</name>
<evidence type="ECO:0000313" key="3">
    <source>
        <dbReference type="Proteomes" id="UP001168098"/>
    </source>
</evidence>
<evidence type="ECO:0000313" key="2">
    <source>
        <dbReference type="EMBL" id="KAJ9686972.1"/>
    </source>
</evidence>